<evidence type="ECO:0000313" key="3">
    <source>
        <dbReference type="EMBL" id="OGZ79649.1"/>
    </source>
</evidence>
<sequence length="172" mass="19529">MQQILNNKYLFFGLLFLGFFAANFASAQVCPVCVVAIGAGLGFSRWLGIDDVVSSVWIGAFLIATISWTLEFMRKRKWNFHDDGIVITLAYILLTYIPLYYAGIVGHPQNQIWSLDKIITGSTIGASFLFIGHWLHLYLKKKNNNKVFFPYQRVAAPVVILIIVSLILWRII</sequence>
<feature type="transmembrane region" description="Helical" evidence="1">
    <location>
        <begin position="118"/>
        <end position="139"/>
    </location>
</feature>
<evidence type="ECO:0000256" key="1">
    <source>
        <dbReference type="SAM" id="Phobius"/>
    </source>
</evidence>
<proteinExistence type="predicted"/>
<organism evidence="3 4">
    <name type="scientific">Candidatus Staskawiczbacteria bacterium RIFOXYB1_FULL_37_44</name>
    <dbReference type="NCBI Taxonomy" id="1802223"/>
    <lineage>
        <taxon>Bacteria</taxon>
        <taxon>Candidatus Staskawicziibacteriota</taxon>
    </lineage>
</organism>
<dbReference type="AlphaFoldDB" id="A0A1G2IXR8"/>
<feature type="signal peptide" evidence="2">
    <location>
        <begin position="1"/>
        <end position="27"/>
    </location>
</feature>
<gene>
    <name evidence="3" type="ORF">A2358_01645</name>
</gene>
<dbReference type="EMBL" id="MHPJ01000001">
    <property type="protein sequence ID" value="OGZ79649.1"/>
    <property type="molecule type" value="Genomic_DNA"/>
</dbReference>
<reference evidence="3 4" key="1">
    <citation type="journal article" date="2016" name="Nat. Commun.">
        <title>Thousands of microbial genomes shed light on interconnected biogeochemical processes in an aquifer system.</title>
        <authorList>
            <person name="Anantharaman K."/>
            <person name="Brown C.T."/>
            <person name="Hug L.A."/>
            <person name="Sharon I."/>
            <person name="Castelle C.J."/>
            <person name="Probst A.J."/>
            <person name="Thomas B.C."/>
            <person name="Singh A."/>
            <person name="Wilkins M.J."/>
            <person name="Karaoz U."/>
            <person name="Brodie E.L."/>
            <person name="Williams K.H."/>
            <person name="Hubbard S.S."/>
            <person name="Banfield J.F."/>
        </authorList>
    </citation>
    <scope>NUCLEOTIDE SEQUENCE [LARGE SCALE GENOMIC DNA]</scope>
</reference>
<dbReference type="Proteomes" id="UP000178650">
    <property type="component" value="Unassembled WGS sequence"/>
</dbReference>
<name>A0A1G2IXR8_9BACT</name>
<feature type="transmembrane region" description="Helical" evidence="1">
    <location>
        <begin position="85"/>
        <end position="106"/>
    </location>
</feature>
<comment type="caution">
    <text evidence="3">The sequence shown here is derived from an EMBL/GenBank/DDBJ whole genome shotgun (WGS) entry which is preliminary data.</text>
</comment>
<evidence type="ECO:0000256" key="2">
    <source>
        <dbReference type="SAM" id="SignalP"/>
    </source>
</evidence>
<keyword evidence="1" id="KW-0812">Transmembrane</keyword>
<dbReference type="STRING" id="1802223.A2358_01645"/>
<accession>A0A1G2IXR8</accession>
<feature type="chain" id="PRO_5009583295" evidence="2">
    <location>
        <begin position="28"/>
        <end position="172"/>
    </location>
</feature>
<evidence type="ECO:0000313" key="4">
    <source>
        <dbReference type="Proteomes" id="UP000178650"/>
    </source>
</evidence>
<feature type="transmembrane region" description="Helical" evidence="1">
    <location>
        <begin position="151"/>
        <end position="171"/>
    </location>
</feature>
<keyword evidence="2" id="KW-0732">Signal</keyword>
<keyword evidence="1" id="KW-0472">Membrane</keyword>
<feature type="transmembrane region" description="Helical" evidence="1">
    <location>
        <begin position="51"/>
        <end position="73"/>
    </location>
</feature>
<keyword evidence="1" id="KW-1133">Transmembrane helix</keyword>
<protein>
    <submittedName>
        <fullName evidence="3">Uncharacterized protein</fullName>
    </submittedName>
</protein>